<dbReference type="PRINTS" id="PR00344">
    <property type="entry name" value="BCTRLSENSOR"/>
</dbReference>
<dbReference type="SMART" id="SM00388">
    <property type="entry name" value="HisKA"/>
    <property type="match status" value="1"/>
</dbReference>
<feature type="domain" description="Histidine kinase" evidence="9">
    <location>
        <begin position="219"/>
        <end position="437"/>
    </location>
</feature>
<dbReference type="GO" id="GO:0016740">
    <property type="term" value="F:transferase activity"/>
    <property type="evidence" value="ECO:0007669"/>
    <property type="project" value="UniProtKB-KW"/>
</dbReference>
<keyword evidence="5 10" id="KW-0808">Transferase</keyword>
<dbReference type="InterPro" id="IPR036890">
    <property type="entry name" value="HATPase_C_sf"/>
</dbReference>
<dbReference type="SUPFAM" id="SSF55874">
    <property type="entry name" value="ATPase domain of HSP90 chaperone/DNA topoisomerase II/histidine kinase"/>
    <property type="match status" value="1"/>
</dbReference>
<reference evidence="10" key="1">
    <citation type="submission" date="2022-08" db="EMBL/GenBank/DDBJ databases">
        <title>Genome sequence of Vagococcus luciliae DSM 112651.</title>
        <authorList>
            <person name="Juan G."/>
            <person name="Anja P."/>
            <person name="Rolf D."/>
            <person name="Kampfer P."/>
            <person name="Vilcinskas A."/>
        </authorList>
    </citation>
    <scope>NUCLEOTIDE SEQUENCE</scope>
    <source>
        <strain evidence="10">G314FT</strain>
    </source>
</reference>
<name>A0ABY5NZ34_9ENTE</name>
<feature type="transmembrane region" description="Helical" evidence="8">
    <location>
        <begin position="12"/>
        <end position="36"/>
    </location>
</feature>
<dbReference type="RefSeq" id="WP_257702244.1">
    <property type="nucleotide sequence ID" value="NZ_CP102451.1"/>
</dbReference>
<dbReference type="Pfam" id="PF02518">
    <property type="entry name" value="HATPase_c"/>
    <property type="match status" value="1"/>
</dbReference>
<accession>A0ABY5NZ34</accession>
<dbReference type="Pfam" id="PF00512">
    <property type="entry name" value="HisKA"/>
    <property type="match status" value="1"/>
</dbReference>
<evidence type="ECO:0000256" key="5">
    <source>
        <dbReference type="ARBA" id="ARBA00022679"/>
    </source>
</evidence>
<evidence type="ECO:0000313" key="10">
    <source>
        <dbReference type="EMBL" id="UUV98741.1"/>
    </source>
</evidence>
<evidence type="ECO:0000256" key="1">
    <source>
        <dbReference type="ARBA" id="ARBA00000085"/>
    </source>
</evidence>
<reference evidence="10" key="2">
    <citation type="submission" date="2022-08" db="EMBL/GenBank/DDBJ databases">
        <authorList>
            <person name="Poehlein A."/>
            <person name="Guzman J."/>
            <person name="Daniel R."/>
            <person name="Vilcinskas A."/>
        </authorList>
    </citation>
    <scope>NUCLEOTIDE SEQUENCE</scope>
    <source>
        <strain evidence="10">G314FT</strain>
    </source>
</reference>
<keyword evidence="11" id="KW-1185">Reference proteome</keyword>
<keyword evidence="4" id="KW-0597">Phosphoprotein</keyword>
<dbReference type="InterPro" id="IPR003661">
    <property type="entry name" value="HisK_dim/P_dom"/>
</dbReference>
<keyword evidence="8" id="KW-0812">Transmembrane</keyword>
<dbReference type="PANTHER" id="PTHR45453">
    <property type="entry name" value="PHOSPHATE REGULON SENSOR PROTEIN PHOR"/>
    <property type="match status" value="1"/>
</dbReference>
<dbReference type="SUPFAM" id="SSF47384">
    <property type="entry name" value="Homodimeric domain of signal transducing histidine kinase"/>
    <property type="match status" value="1"/>
</dbReference>
<evidence type="ECO:0000256" key="3">
    <source>
        <dbReference type="ARBA" id="ARBA00012438"/>
    </source>
</evidence>
<keyword evidence="8" id="KW-1133">Transmembrane helix</keyword>
<dbReference type="InterPro" id="IPR036097">
    <property type="entry name" value="HisK_dim/P_sf"/>
</dbReference>
<feature type="transmembrane region" description="Helical" evidence="8">
    <location>
        <begin position="178"/>
        <end position="198"/>
    </location>
</feature>
<dbReference type="EMBL" id="CP102451">
    <property type="protein sequence ID" value="UUV98741.1"/>
    <property type="molecule type" value="Genomic_DNA"/>
</dbReference>
<dbReference type="CDD" id="cd00082">
    <property type="entry name" value="HisKA"/>
    <property type="match status" value="1"/>
</dbReference>
<evidence type="ECO:0000256" key="8">
    <source>
        <dbReference type="SAM" id="Phobius"/>
    </source>
</evidence>
<keyword evidence="6" id="KW-0418">Kinase</keyword>
<dbReference type="Gene3D" id="1.10.287.130">
    <property type="match status" value="1"/>
</dbReference>
<organism evidence="10 11">
    <name type="scientific">Vagococcus luciliae</name>
    <dbReference type="NCBI Taxonomy" id="2920380"/>
    <lineage>
        <taxon>Bacteria</taxon>
        <taxon>Bacillati</taxon>
        <taxon>Bacillota</taxon>
        <taxon>Bacilli</taxon>
        <taxon>Lactobacillales</taxon>
        <taxon>Enterococcaceae</taxon>
        <taxon>Vagococcus</taxon>
    </lineage>
</organism>
<dbReference type="InterPro" id="IPR003594">
    <property type="entry name" value="HATPase_dom"/>
</dbReference>
<dbReference type="Proteomes" id="UP001058273">
    <property type="component" value="Chromosome"/>
</dbReference>
<evidence type="ECO:0000256" key="7">
    <source>
        <dbReference type="ARBA" id="ARBA00023012"/>
    </source>
</evidence>
<proteinExistence type="predicted"/>
<protein>
    <recommendedName>
        <fullName evidence="3">histidine kinase</fullName>
        <ecNumber evidence="3">2.7.13.3</ecNumber>
    </recommendedName>
</protein>
<evidence type="ECO:0000313" key="11">
    <source>
        <dbReference type="Proteomes" id="UP001058273"/>
    </source>
</evidence>
<dbReference type="InterPro" id="IPR050351">
    <property type="entry name" value="BphY/WalK/GraS-like"/>
</dbReference>
<dbReference type="PROSITE" id="PS50109">
    <property type="entry name" value="HIS_KIN"/>
    <property type="match status" value="1"/>
</dbReference>
<dbReference type="PANTHER" id="PTHR45453:SF1">
    <property type="entry name" value="PHOSPHATE REGULON SENSOR PROTEIN PHOR"/>
    <property type="match status" value="1"/>
</dbReference>
<dbReference type="EC" id="2.7.13.3" evidence="3"/>
<evidence type="ECO:0000256" key="4">
    <source>
        <dbReference type="ARBA" id="ARBA00022553"/>
    </source>
</evidence>
<evidence type="ECO:0000256" key="2">
    <source>
        <dbReference type="ARBA" id="ARBA00004370"/>
    </source>
</evidence>
<comment type="subcellular location">
    <subcellularLocation>
        <location evidence="2">Membrane</location>
    </subcellularLocation>
</comment>
<gene>
    <name evidence="10" type="primary">sasA</name>
    <name evidence="10" type="ORF">G314FT_08950</name>
</gene>
<evidence type="ECO:0000256" key="6">
    <source>
        <dbReference type="ARBA" id="ARBA00022777"/>
    </source>
</evidence>
<dbReference type="Gene3D" id="3.30.565.10">
    <property type="entry name" value="Histidine kinase-like ATPase, C-terminal domain"/>
    <property type="match status" value="1"/>
</dbReference>
<keyword evidence="8" id="KW-0472">Membrane</keyword>
<keyword evidence="7" id="KW-0902">Two-component regulatory system</keyword>
<dbReference type="SMART" id="SM00387">
    <property type="entry name" value="HATPase_c"/>
    <property type="match status" value="1"/>
</dbReference>
<sequence length="443" mass="50348">MKSTASKKQRLRFFLINCGAFAVIFSLLSFITIQVIQYSAYTETDSTLERMASDPSLLDREIRMLNKDGKDSPIGTPKFNFDGPNNQFNTVVVLWDKNGKILNDSSVKDRLENLEEPTLDKKNTDIISTLSLKNKNNDSNFSFRSITISPSENNLNIAYIQVLVNVNQIDEAVKQSRLIILICMFIFWILSLVISYGLSDFAMKPILKSWKKQQEFVENASHELRTPLTIIRLNLEKLFTHPNNTIIDESETIAQALNEAQRLTKLTSDLLLLAKGDSNTLILDKETIDTNTFIHKVLDPFQLLAEEQEKQLIFKENKSFNADIDVAKLHQVLLILLDNAFKYTKTGDSITVTSSITNKKQWEVSIKNSGPHINEDKLNHIFTRFYREDDSRNKETGGNGLGLSIAKQIIEEHGGNIQAKNLTPVGVSFTFRLPLMHVKKPKH</sequence>
<comment type="catalytic activity">
    <reaction evidence="1">
        <text>ATP + protein L-histidine = ADP + protein N-phospho-L-histidine.</text>
        <dbReference type="EC" id="2.7.13.3"/>
    </reaction>
</comment>
<dbReference type="CDD" id="cd00075">
    <property type="entry name" value="HATPase"/>
    <property type="match status" value="1"/>
</dbReference>
<dbReference type="InterPro" id="IPR005467">
    <property type="entry name" value="His_kinase_dom"/>
</dbReference>
<dbReference type="InterPro" id="IPR004358">
    <property type="entry name" value="Sig_transdc_His_kin-like_C"/>
</dbReference>
<evidence type="ECO:0000259" key="9">
    <source>
        <dbReference type="PROSITE" id="PS50109"/>
    </source>
</evidence>